<feature type="region of interest" description="Disordered" evidence="16">
    <location>
        <begin position="71"/>
        <end position="93"/>
    </location>
</feature>
<dbReference type="Ensembl" id="ENSSSCT00065088217.1">
    <property type="protein sequence ID" value="ENSSSCP00065038596.1"/>
    <property type="gene ID" value="ENSSSCG00065064162.1"/>
</dbReference>
<dbReference type="InterPro" id="IPR036943">
    <property type="entry name" value="FN_type2_sf"/>
</dbReference>
<dbReference type="CDD" id="cd00062">
    <property type="entry name" value="FN2"/>
    <property type="match status" value="1"/>
</dbReference>
<dbReference type="GO" id="GO:0015031">
    <property type="term" value="P:protein transport"/>
    <property type="evidence" value="ECO:0007669"/>
    <property type="project" value="UniProtKB-ARBA"/>
</dbReference>
<sequence length="773" mass="86401">MRLRVRSLPLLSGLTIRRCRELWCRLQTRLGSRAAVALALGTSICRGSDESVKDHSPTGRVVAGQLFLESEESEVESPIQEEEDSLRSQEGESVAEEINFLESPNPENRDYEEPTKVRKPALTAIEGTAHGEPCHFPFLFLDKEYDECTSDGREDGRLWCATTYDYKADEKWGFCESKYSSEAFAYRYLQKAAGMNHTKALERVSYALLFGDYLSQNIQAAKGMFEKLTEEGSPKGQTALGFLYASGLGVNSSQAKALVYYTFGALGGNLIAHMVLGYRYWAGIGVLQSCESALTHYRLVANHVASDISLTGGSVVQRIRLPDEVENPGMNSGMLEEDLIQYYQFLAEKGDVQAQVGLGQLHLHGGRGVEQNHQRAFDYFNLAANAGNSHAMAFLGKMYSEGSDIVPQSNETALHYFKKAADMGNPVGQSGLGMAYLYGRGVQVNYDLALKYFQKAAEQGWVDGQLQLGSMYYNGIGVKRDYKQALKYFNLASQGGHILAFYNLAQMHASGTGVMRSCHTAVELFKNVCERGRWSERLMTAYNSYKDGDYNAAVVQYLLLAEQGYEVAQSNAAFILDQREATIVGENETYPRALLHWNRAASQGYTVARIKLGDYHFYGFGTDVDYETAFIHYRLASEQQHSAQAMFNLGYMHEKGLGIKQDIHLAKRFYDMAAEASPDAQVPVFLALCKLGVVYFLQYIRETNIRDMFTHLDMDQLLGPEWDLYLMTIIALLLGTVIAYRQRQHQDMPVPRPPGPRPAPPQQEGPPEQQAPQ</sequence>
<gene>
    <name evidence="19" type="primary">SEL1L</name>
</gene>
<dbReference type="Pfam" id="PF08238">
    <property type="entry name" value="Sel1"/>
    <property type="match status" value="11"/>
</dbReference>
<feature type="compositionally biased region" description="Pro residues" evidence="16">
    <location>
        <begin position="750"/>
        <end position="764"/>
    </location>
</feature>
<reference evidence="19" key="1">
    <citation type="submission" date="2025-05" db="UniProtKB">
        <authorList>
            <consortium name="Ensembl"/>
        </authorList>
    </citation>
    <scope>IDENTIFICATION</scope>
</reference>
<proteinExistence type="inferred from homology"/>
<evidence type="ECO:0000256" key="5">
    <source>
        <dbReference type="ARBA" id="ARBA00022824"/>
    </source>
</evidence>
<keyword evidence="10" id="KW-0325">Glycoprotein</keyword>
<evidence type="ECO:0000259" key="18">
    <source>
        <dbReference type="PROSITE" id="PS51092"/>
    </source>
</evidence>
<evidence type="ECO:0000256" key="4">
    <source>
        <dbReference type="ARBA" id="ARBA00022737"/>
    </source>
</evidence>
<dbReference type="SMART" id="SM00059">
    <property type="entry name" value="FN2"/>
    <property type="match status" value="1"/>
</dbReference>
<keyword evidence="8 17" id="KW-0472">Membrane</keyword>
<dbReference type="FunFam" id="1.25.40.10:FF:000208">
    <property type="entry name" value="Protein sel-1 homolog 1"/>
    <property type="match status" value="1"/>
</dbReference>
<dbReference type="PANTHER" id="PTHR11102">
    <property type="entry name" value="SEL-1-LIKE PROTEIN"/>
    <property type="match status" value="1"/>
</dbReference>
<feature type="transmembrane region" description="Helical" evidence="17">
    <location>
        <begin position="722"/>
        <end position="740"/>
    </location>
</feature>
<feature type="disulfide bond" evidence="15">
    <location>
        <begin position="148"/>
        <end position="175"/>
    </location>
</feature>
<evidence type="ECO:0000256" key="14">
    <source>
        <dbReference type="ARBA" id="ARBA00076627"/>
    </source>
</evidence>
<evidence type="ECO:0000256" key="10">
    <source>
        <dbReference type="ARBA" id="ARBA00023180"/>
    </source>
</evidence>
<protein>
    <recommendedName>
        <fullName evidence="13">Protein sel-1 homolog 1</fullName>
    </recommendedName>
    <alternativeName>
        <fullName evidence="14">Suppressor of lin-12-like protein 1</fullName>
    </alternativeName>
</protein>
<evidence type="ECO:0000256" key="3">
    <source>
        <dbReference type="ARBA" id="ARBA00022729"/>
    </source>
</evidence>
<comment type="subcellular location">
    <subcellularLocation>
        <location evidence="1">Endoplasmic reticulum membrane</location>
        <topology evidence="1">Single-pass type I membrane protein</topology>
    </subcellularLocation>
</comment>
<dbReference type="Gene3D" id="1.25.40.10">
    <property type="entry name" value="Tetratricopeptide repeat domain"/>
    <property type="match status" value="3"/>
</dbReference>
<dbReference type="Ensembl" id="ENSSSCT00025106161.1">
    <property type="protein sequence ID" value="ENSSSCP00025047604.1"/>
    <property type="gene ID" value="ENSSSCG00025076451.1"/>
</dbReference>
<feature type="disulfide bond" evidence="15">
    <location>
        <begin position="134"/>
        <end position="160"/>
    </location>
</feature>
<dbReference type="FunFam" id="1.25.40.10:FF:000200">
    <property type="entry name" value="protein sel-1 homolog 1 precursor"/>
    <property type="match status" value="1"/>
</dbReference>
<accession>A0A8D0TJ14</accession>
<dbReference type="SUPFAM" id="SSF57440">
    <property type="entry name" value="Kringle-like"/>
    <property type="match status" value="1"/>
</dbReference>
<evidence type="ECO:0000256" key="12">
    <source>
        <dbReference type="ARBA" id="ARBA00054921"/>
    </source>
</evidence>
<keyword evidence="3" id="KW-0732">Signal</keyword>
<feature type="compositionally biased region" description="Acidic residues" evidence="16">
    <location>
        <begin position="71"/>
        <end position="84"/>
    </location>
</feature>
<evidence type="ECO:0000256" key="1">
    <source>
        <dbReference type="ARBA" id="ARBA00004115"/>
    </source>
</evidence>
<comment type="function">
    <text evidence="12">Plays a role in the endoplasmic reticulum quality control (ERQC) system also called ER-associated degradation (ERAD) involved in ubiquitin-dependent degradation of misfolded endoplasmic reticulum proteins. Enhances SYVN1 stability. Plays a role in LPL maturation and secretion. Required for normal differentiation of the pancreas epithelium, and for normal exocrine function and survival of pancreatic cells. May play a role in Notch signaling.</text>
</comment>
<feature type="region of interest" description="Disordered" evidence="16">
    <location>
        <begin position="746"/>
        <end position="773"/>
    </location>
</feature>
<dbReference type="PANTHER" id="PTHR11102:SF70">
    <property type="entry name" value="PROTEIN SEL-1 HOMOLOG 1"/>
    <property type="match status" value="1"/>
</dbReference>
<dbReference type="AlphaFoldDB" id="A0A8D0TJ14"/>
<evidence type="ECO:0000256" key="13">
    <source>
        <dbReference type="ARBA" id="ARBA00068339"/>
    </source>
</evidence>
<evidence type="ECO:0000313" key="19">
    <source>
        <dbReference type="Ensembl" id="ENSSSCP00025047604.1"/>
    </source>
</evidence>
<evidence type="ECO:0000256" key="8">
    <source>
        <dbReference type="ARBA" id="ARBA00023136"/>
    </source>
</evidence>
<dbReference type="Proteomes" id="UP000694725">
    <property type="component" value="Unplaced"/>
</dbReference>
<evidence type="ECO:0000256" key="6">
    <source>
        <dbReference type="ARBA" id="ARBA00022976"/>
    </source>
</evidence>
<dbReference type="PROSITE" id="PS51092">
    <property type="entry name" value="FN2_2"/>
    <property type="match status" value="1"/>
</dbReference>
<dbReference type="PROSITE" id="PS00023">
    <property type="entry name" value="FN2_1"/>
    <property type="match status" value="1"/>
</dbReference>
<dbReference type="InterPro" id="IPR013806">
    <property type="entry name" value="Kringle-like"/>
</dbReference>
<dbReference type="Proteomes" id="UP000694727">
    <property type="component" value="Unplaced"/>
</dbReference>
<keyword evidence="4" id="KW-0677">Repeat</keyword>
<feature type="domain" description="Fibronectin type-II" evidence="18">
    <location>
        <begin position="129"/>
        <end position="177"/>
    </location>
</feature>
<dbReference type="GO" id="GO:0005789">
    <property type="term" value="C:endoplasmic reticulum membrane"/>
    <property type="evidence" value="ECO:0007669"/>
    <property type="project" value="UniProtKB-SubCell"/>
</dbReference>
<dbReference type="SUPFAM" id="SSF81901">
    <property type="entry name" value="HCP-like"/>
    <property type="match status" value="3"/>
</dbReference>
<dbReference type="InterPro" id="IPR000562">
    <property type="entry name" value="FN_type2_dom"/>
</dbReference>
<keyword evidence="6" id="KW-0914">Notch signaling pathway</keyword>
<keyword evidence="2 17" id="KW-0812">Transmembrane</keyword>
<evidence type="ECO:0000256" key="15">
    <source>
        <dbReference type="PROSITE-ProRule" id="PRU00479"/>
    </source>
</evidence>
<evidence type="ECO:0000256" key="11">
    <source>
        <dbReference type="ARBA" id="ARBA00038101"/>
    </source>
</evidence>
<dbReference type="SMART" id="SM00671">
    <property type="entry name" value="SEL1"/>
    <property type="match status" value="9"/>
</dbReference>
<organism evidence="19 20">
    <name type="scientific">Sus scrofa</name>
    <name type="common">Pig</name>
    <dbReference type="NCBI Taxonomy" id="9823"/>
    <lineage>
        <taxon>Eukaryota</taxon>
        <taxon>Metazoa</taxon>
        <taxon>Chordata</taxon>
        <taxon>Craniata</taxon>
        <taxon>Vertebrata</taxon>
        <taxon>Euteleostomi</taxon>
        <taxon>Mammalia</taxon>
        <taxon>Eutheria</taxon>
        <taxon>Laurasiatheria</taxon>
        <taxon>Artiodactyla</taxon>
        <taxon>Suina</taxon>
        <taxon>Suidae</taxon>
        <taxon>Sus</taxon>
    </lineage>
</organism>
<dbReference type="FunFam" id="1.25.40.10:FF:000193">
    <property type="entry name" value="protein sel-1 homolog 1 isoform X1"/>
    <property type="match status" value="1"/>
</dbReference>
<dbReference type="InterPro" id="IPR011990">
    <property type="entry name" value="TPR-like_helical_dom_sf"/>
</dbReference>
<comment type="similarity">
    <text evidence="11">Belongs to the sel-1 family.</text>
</comment>
<evidence type="ECO:0000313" key="20">
    <source>
        <dbReference type="Proteomes" id="UP000694727"/>
    </source>
</evidence>
<evidence type="ECO:0000256" key="17">
    <source>
        <dbReference type="SAM" id="Phobius"/>
    </source>
</evidence>
<dbReference type="InterPro" id="IPR050767">
    <property type="entry name" value="Sel1_AlgK"/>
</dbReference>
<keyword evidence="5" id="KW-0256">Endoplasmic reticulum</keyword>
<dbReference type="Gene3D" id="2.10.10.10">
    <property type="entry name" value="Fibronectin, type II, collagen-binding"/>
    <property type="match status" value="1"/>
</dbReference>
<keyword evidence="9 15" id="KW-1015">Disulfide bond</keyword>
<evidence type="ECO:0000256" key="2">
    <source>
        <dbReference type="ARBA" id="ARBA00022692"/>
    </source>
</evidence>
<name>A0A8D0TJ14_PIG</name>
<dbReference type="PRINTS" id="PR00013">
    <property type="entry name" value="FNTYPEII"/>
</dbReference>
<evidence type="ECO:0000256" key="16">
    <source>
        <dbReference type="SAM" id="MobiDB-lite"/>
    </source>
</evidence>
<dbReference type="Pfam" id="PF00040">
    <property type="entry name" value="fn2"/>
    <property type="match status" value="1"/>
</dbReference>
<keyword evidence="7 17" id="KW-1133">Transmembrane helix</keyword>
<dbReference type="InterPro" id="IPR006597">
    <property type="entry name" value="Sel1-like"/>
</dbReference>
<dbReference type="GO" id="GO:0036503">
    <property type="term" value="P:ERAD pathway"/>
    <property type="evidence" value="ECO:0007669"/>
    <property type="project" value="UniProtKB-ARBA"/>
</dbReference>
<dbReference type="FunFam" id="2.10.10.10:FF:000001">
    <property type="entry name" value="Fibronectin 1a isoform 1"/>
    <property type="match status" value="1"/>
</dbReference>
<evidence type="ECO:0000256" key="9">
    <source>
        <dbReference type="ARBA" id="ARBA00023157"/>
    </source>
</evidence>
<dbReference type="GO" id="GO:0007219">
    <property type="term" value="P:Notch signaling pathway"/>
    <property type="evidence" value="ECO:0007669"/>
    <property type="project" value="UniProtKB-KW"/>
</dbReference>
<evidence type="ECO:0000256" key="7">
    <source>
        <dbReference type="ARBA" id="ARBA00022989"/>
    </source>
</evidence>